<reference evidence="1" key="1">
    <citation type="journal article" date="2020" name="bioRxiv">
        <title>Comparative genomics of Chlamydomonas.</title>
        <authorList>
            <person name="Craig R.J."/>
            <person name="Hasan A.R."/>
            <person name="Ness R.W."/>
            <person name="Keightley P.D."/>
        </authorList>
    </citation>
    <scope>NUCLEOTIDE SEQUENCE</scope>
    <source>
        <strain evidence="1">CCAP 11/70</strain>
    </source>
</reference>
<accession>A0A836BUQ7</accession>
<dbReference type="AlphaFoldDB" id="A0A836BUQ7"/>
<dbReference type="EMBL" id="JAEHOE010000086">
    <property type="protein sequence ID" value="KAG2488199.1"/>
    <property type="molecule type" value="Genomic_DNA"/>
</dbReference>
<comment type="caution">
    <text evidence="1">The sequence shown here is derived from an EMBL/GenBank/DDBJ whole genome shotgun (WGS) entry which is preliminary data.</text>
</comment>
<organism evidence="1 2">
    <name type="scientific">Edaphochlamys debaryana</name>
    <dbReference type="NCBI Taxonomy" id="47281"/>
    <lineage>
        <taxon>Eukaryota</taxon>
        <taxon>Viridiplantae</taxon>
        <taxon>Chlorophyta</taxon>
        <taxon>core chlorophytes</taxon>
        <taxon>Chlorophyceae</taxon>
        <taxon>CS clade</taxon>
        <taxon>Chlamydomonadales</taxon>
        <taxon>Chlamydomonadales incertae sedis</taxon>
        <taxon>Edaphochlamys</taxon>
    </lineage>
</organism>
<dbReference type="OrthoDB" id="1924787at2759"/>
<protein>
    <submittedName>
        <fullName evidence="1">Uncharacterized protein</fullName>
    </submittedName>
</protein>
<evidence type="ECO:0000313" key="2">
    <source>
        <dbReference type="Proteomes" id="UP000612055"/>
    </source>
</evidence>
<name>A0A836BUQ7_9CHLO</name>
<gene>
    <name evidence="1" type="ORF">HYH03_013193</name>
</gene>
<keyword evidence="2" id="KW-1185">Reference proteome</keyword>
<proteinExistence type="predicted"/>
<evidence type="ECO:0000313" key="1">
    <source>
        <dbReference type="EMBL" id="KAG2488199.1"/>
    </source>
</evidence>
<dbReference type="Proteomes" id="UP000612055">
    <property type="component" value="Unassembled WGS sequence"/>
</dbReference>
<sequence length="232" mass="26090">MLPPLLGAQKLLAQDRPNTFFYGGLIKHPDTEDYTGRGGVYVHYRNKTGYQIIRAGVDKPVPFGAVMKKANWCYSPVGQSGGVPDRYMPAILHGCLPVMQQSIGAHTPVPVVLPLEDILPWHLFSTTVNVKNLDHLGKQLECLEPFLPRLRANLRGAWTYMMYTSIFGSYVGEDGGNDAFEGIIRVLTKRRDNNWTVDAETYSRITEREKWFPCILNSTATDLVGHMTWFAS</sequence>